<dbReference type="InParanoid" id="A0A517SHB8"/>
<name>A0A517SHB8_9PLAN</name>
<dbReference type="Proteomes" id="UP000315700">
    <property type="component" value="Chromosome"/>
</dbReference>
<sequence>MGLLSATDQTAIDTPETRSIMLQSLAKNGFEETLKRVKSNIEKTELERLIAHMVSELGEQADNEKQRQQILQSLIEFGPEATWQRLAVIIPQ</sequence>
<dbReference type="KEGG" id="ccos:Pan44_35640"/>
<organism evidence="1 2">
    <name type="scientific">Caulifigura coniformis</name>
    <dbReference type="NCBI Taxonomy" id="2527983"/>
    <lineage>
        <taxon>Bacteria</taxon>
        <taxon>Pseudomonadati</taxon>
        <taxon>Planctomycetota</taxon>
        <taxon>Planctomycetia</taxon>
        <taxon>Planctomycetales</taxon>
        <taxon>Planctomycetaceae</taxon>
        <taxon>Caulifigura</taxon>
    </lineage>
</organism>
<protein>
    <submittedName>
        <fullName evidence="1">Uncharacterized protein</fullName>
    </submittedName>
</protein>
<dbReference type="AlphaFoldDB" id="A0A517SHB8"/>
<evidence type="ECO:0000313" key="1">
    <source>
        <dbReference type="EMBL" id="QDT55520.1"/>
    </source>
</evidence>
<proteinExistence type="predicted"/>
<gene>
    <name evidence="1" type="ORF">Pan44_35640</name>
</gene>
<dbReference type="EMBL" id="CP036271">
    <property type="protein sequence ID" value="QDT55520.1"/>
    <property type="molecule type" value="Genomic_DNA"/>
</dbReference>
<keyword evidence="2" id="KW-1185">Reference proteome</keyword>
<accession>A0A517SHB8</accession>
<evidence type="ECO:0000313" key="2">
    <source>
        <dbReference type="Proteomes" id="UP000315700"/>
    </source>
</evidence>
<reference evidence="1 2" key="1">
    <citation type="submission" date="2019-02" db="EMBL/GenBank/DDBJ databases">
        <title>Deep-cultivation of Planctomycetes and their phenomic and genomic characterization uncovers novel biology.</title>
        <authorList>
            <person name="Wiegand S."/>
            <person name="Jogler M."/>
            <person name="Boedeker C."/>
            <person name="Pinto D."/>
            <person name="Vollmers J."/>
            <person name="Rivas-Marin E."/>
            <person name="Kohn T."/>
            <person name="Peeters S.H."/>
            <person name="Heuer A."/>
            <person name="Rast P."/>
            <person name="Oberbeckmann S."/>
            <person name="Bunk B."/>
            <person name="Jeske O."/>
            <person name="Meyerdierks A."/>
            <person name="Storesund J.E."/>
            <person name="Kallscheuer N."/>
            <person name="Luecker S."/>
            <person name="Lage O.M."/>
            <person name="Pohl T."/>
            <person name="Merkel B.J."/>
            <person name="Hornburger P."/>
            <person name="Mueller R.-W."/>
            <person name="Bruemmer F."/>
            <person name="Labrenz M."/>
            <person name="Spormann A.M."/>
            <person name="Op den Camp H."/>
            <person name="Overmann J."/>
            <person name="Amann R."/>
            <person name="Jetten M.S.M."/>
            <person name="Mascher T."/>
            <person name="Medema M.H."/>
            <person name="Devos D.P."/>
            <person name="Kaster A.-K."/>
            <person name="Ovreas L."/>
            <person name="Rohde M."/>
            <person name="Galperin M.Y."/>
            <person name="Jogler C."/>
        </authorList>
    </citation>
    <scope>NUCLEOTIDE SEQUENCE [LARGE SCALE GENOMIC DNA]</scope>
    <source>
        <strain evidence="1 2">Pan44</strain>
    </source>
</reference>